<feature type="transmembrane region" description="Helical" evidence="2">
    <location>
        <begin position="21"/>
        <end position="39"/>
    </location>
</feature>
<evidence type="ECO:0000313" key="4">
    <source>
        <dbReference type="Proteomes" id="UP000631576"/>
    </source>
</evidence>
<comment type="caution">
    <text evidence="3">The sequence shown here is derived from an EMBL/GenBank/DDBJ whole genome shotgun (WGS) entry which is preliminary data.</text>
</comment>
<keyword evidence="4" id="KW-1185">Reference proteome</keyword>
<evidence type="ECO:0000313" key="3">
    <source>
        <dbReference type="EMBL" id="MBC5683140.1"/>
    </source>
</evidence>
<name>A0ABR7G8D7_9FIRM</name>
<sequence>MERKWKQILEQWKDNLSRKNQLLLIFLVGILLLVVAFPVSKKDSKAEKTIQETSSVRNVQTNLENYEEYLEKRLTNALESVDGVGRTEIVITLKSSGQKIVEKDQSINNQSDSNTNEAGITNSSETKSSDGTSIYERQSDGTEIPYVSKELTPEIAGVLVVADGGDNAVVVKNITDAIRALFGVEAHKIKIMKRTDT</sequence>
<dbReference type="EMBL" id="JACOPE010000001">
    <property type="protein sequence ID" value="MBC5683140.1"/>
    <property type="molecule type" value="Genomic_DNA"/>
</dbReference>
<organism evidence="3 4">
    <name type="scientific">Ruminococcus hominis</name>
    <dbReference type="NCBI Taxonomy" id="2763065"/>
    <lineage>
        <taxon>Bacteria</taxon>
        <taxon>Bacillati</taxon>
        <taxon>Bacillota</taxon>
        <taxon>Clostridia</taxon>
        <taxon>Eubacteriales</taxon>
        <taxon>Oscillospiraceae</taxon>
        <taxon>Ruminococcus</taxon>
    </lineage>
</organism>
<accession>A0ABR7G8D7</accession>
<keyword evidence="2" id="KW-1133">Transmembrane helix</keyword>
<dbReference type="RefSeq" id="WP_186864850.1">
    <property type="nucleotide sequence ID" value="NZ_JACOPE010000001.1"/>
</dbReference>
<gene>
    <name evidence="3" type="ORF">H8S40_06100</name>
</gene>
<feature type="region of interest" description="Disordered" evidence="1">
    <location>
        <begin position="102"/>
        <end position="136"/>
    </location>
</feature>
<dbReference type="Proteomes" id="UP000631576">
    <property type="component" value="Unassembled WGS sequence"/>
</dbReference>
<keyword evidence="2" id="KW-0472">Membrane</keyword>
<reference evidence="3 4" key="1">
    <citation type="submission" date="2020-08" db="EMBL/GenBank/DDBJ databases">
        <title>Genome public.</title>
        <authorList>
            <person name="Liu C."/>
            <person name="Sun Q."/>
        </authorList>
    </citation>
    <scope>NUCLEOTIDE SEQUENCE [LARGE SCALE GENOMIC DNA]</scope>
    <source>
        <strain evidence="3 4">NSJ-13</strain>
    </source>
</reference>
<protein>
    <submittedName>
        <fullName evidence="3">Stage III sporulation protein AG</fullName>
    </submittedName>
</protein>
<evidence type="ECO:0000256" key="2">
    <source>
        <dbReference type="SAM" id="Phobius"/>
    </source>
</evidence>
<proteinExistence type="predicted"/>
<feature type="compositionally biased region" description="Polar residues" evidence="1">
    <location>
        <begin position="106"/>
        <end position="136"/>
    </location>
</feature>
<evidence type="ECO:0000256" key="1">
    <source>
        <dbReference type="SAM" id="MobiDB-lite"/>
    </source>
</evidence>
<keyword evidence="2" id="KW-0812">Transmembrane</keyword>